<evidence type="ECO:0000313" key="2">
    <source>
        <dbReference type="EMBL" id="EKM79972.1"/>
    </source>
</evidence>
<dbReference type="RefSeq" id="XP_007329260.1">
    <property type="nucleotide sequence ID" value="XM_007329198.1"/>
</dbReference>
<dbReference type="HOGENOM" id="CLU_1758257_0_0_1"/>
<evidence type="ECO:0000313" key="3">
    <source>
        <dbReference type="Proteomes" id="UP000008493"/>
    </source>
</evidence>
<protein>
    <recommendedName>
        <fullName evidence="4">Granulins domain-containing protein</fullName>
    </recommendedName>
</protein>
<keyword evidence="1" id="KW-0732">Signal</keyword>
<sequence length="148" mass="14926">MRFSISSLIVVGAYMLNTVSANVEQVESIATSQHATAAELGSRELAGLLSKRATCDSGFGLCPNDAGVCCPLGGDCCGNGRCCGAGSWCYTASICCGNDANGCANQGCCPKGSNCCADGNCCPSGWYCYRSPSNGGAIRCCPNGQACA</sequence>
<dbReference type="OrthoDB" id="5358959at2759"/>
<feature type="signal peptide" evidence="1">
    <location>
        <begin position="1"/>
        <end position="21"/>
    </location>
</feature>
<proteinExistence type="predicted"/>
<accession>K5XA79</accession>
<evidence type="ECO:0008006" key="4">
    <source>
        <dbReference type="Google" id="ProtNLM"/>
    </source>
</evidence>
<dbReference type="Proteomes" id="UP000008493">
    <property type="component" value="Unassembled WGS sequence"/>
</dbReference>
<dbReference type="InParanoid" id="K5XA79"/>
<name>K5XA79_AGABU</name>
<dbReference type="AlphaFoldDB" id="K5XA79"/>
<gene>
    <name evidence="2" type="ORF">AGABI1DRAFT_99591</name>
</gene>
<evidence type="ECO:0000256" key="1">
    <source>
        <dbReference type="SAM" id="SignalP"/>
    </source>
</evidence>
<dbReference type="OMA" id="FQGKRCC"/>
<reference evidence="3" key="1">
    <citation type="journal article" date="2012" name="Proc. Natl. Acad. Sci. U.S.A.">
        <title>Genome sequence of the button mushroom Agaricus bisporus reveals mechanisms governing adaptation to a humic-rich ecological niche.</title>
        <authorList>
            <person name="Morin E."/>
            <person name="Kohler A."/>
            <person name="Baker A.R."/>
            <person name="Foulongne-Oriol M."/>
            <person name="Lombard V."/>
            <person name="Nagy L.G."/>
            <person name="Ohm R.A."/>
            <person name="Patyshakuliyeva A."/>
            <person name="Brun A."/>
            <person name="Aerts A.L."/>
            <person name="Bailey A.M."/>
            <person name="Billette C."/>
            <person name="Coutinho P.M."/>
            <person name="Deakin G."/>
            <person name="Doddapaneni H."/>
            <person name="Floudas D."/>
            <person name="Grimwood J."/>
            <person name="Hilden K."/>
            <person name="Kuees U."/>
            <person name="LaButti K.M."/>
            <person name="Lapidus A."/>
            <person name="Lindquist E.A."/>
            <person name="Lucas S.M."/>
            <person name="Murat C."/>
            <person name="Riley R.W."/>
            <person name="Salamov A.A."/>
            <person name="Schmutz J."/>
            <person name="Subramanian V."/>
            <person name="Woesten H.A.B."/>
            <person name="Xu J."/>
            <person name="Eastwood D.C."/>
            <person name="Foster G.D."/>
            <person name="Sonnenberg A.S."/>
            <person name="Cullen D."/>
            <person name="de Vries R.P."/>
            <person name="Lundell T."/>
            <person name="Hibbett D.S."/>
            <person name="Henrissat B."/>
            <person name="Burton K.S."/>
            <person name="Kerrigan R.W."/>
            <person name="Challen M.P."/>
            <person name="Grigoriev I.V."/>
            <person name="Martin F."/>
        </authorList>
    </citation>
    <scope>NUCLEOTIDE SEQUENCE [LARGE SCALE GENOMIC DNA]</scope>
    <source>
        <strain evidence="3">JB137-S8 / ATCC MYA-4627 / FGSC 10392</strain>
    </source>
</reference>
<organism evidence="2 3">
    <name type="scientific">Agaricus bisporus var. burnettii (strain JB137-S8 / ATCC MYA-4627 / FGSC 10392)</name>
    <name type="common">White button mushroom</name>
    <dbReference type="NCBI Taxonomy" id="597362"/>
    <lineage>
        <taxon>Eukaryota</taxon>
        <taxon>Fungi</taxon>
        <taxon>Dikarya</taxon>
        <taxon>Basidiomycota</taxon>
        <taxon>Agaricomycotina</taxon>
        <taxon>Agaricomycetes</taxon>
        <taxon>Agaricomycetidae</taxon>
        <taxon>Agaricales</taxon>
        <taxon>Agaricineae</taxon>
        <taxon>Agaricaceae</taxon>
        <taxon>Agaricus</taxon>
    </lineage>
</organism>
<feature type="chain" id="PRO_5003886152" description="Granulins domain-containing protein" evidence="1">
    <location>
        <begin position="22"/>
        <end position="148"/>
    </location>
</feature>
<keyword evidence="3" id="KW-1185">Reference proteome</keyword>
<dbReference type="EMBL" id="JH971389">
    <property type="protein sequence ID" value="EKM79972.1"/>
    <property type="molecule type" value="Genomic_DNA"/>
</dbReference>
<dbReference type="KEGG" id="abp:AGABI1DRAFT99591"/>
<dbReference type="GeneID" id="18833011"/>